<dbReference type="CDD" id="cd16890">
    <property type="entry name" value="lyz_i"/>
    <property type="match status" value="1"/>
</dbReference>
<keyword evidence="6" id="KW-0326">Glycosidase</keyword>
<feature type="transmembrane region" description="Helical" evidence="9">
    <location>
        <begin position="66"/>
        <end position="87"/>
    </location>
</feature>
<dbReference type="Pfam" id="PF05497">
    <property type="entry name" value="Destabilase"/>
    <property type="match status" value="1"/>
</dbReference>
<evidence type="ECO:0000256" key="5">
    <source>
        <dbReference type="ARBA" id="ARBA00022801"/>
    </source>
</evidence>
<gene>
    <name evidence="11" type="primary">LOC108073845</name>
</gene>
<evidence type="ECO:0000256" key="4">
    <source>
        <dbReference type="ARBA" id="ARBA00022638"/>
    </source>
</evidence>
<dbReference type="RefSeq" id="XP_017021115.1">
    <property type="nucleotide sequence ID" value="XM_017165626.3"/>
</dbReference>
<protein>
    <recommendedName>
        <fullName evidence="2">lysozyme</fullName>
        <ecNumber evidence="2">3.2.1.17</ecNumber>
    </recommendedName>
</protein>
<dbReference type="Gene3D" id="1.10.530.10">
    <property type="match status" value="1"/>
</dbReference>
<dbReference type="PANTHER" id="PTHR11195">
    <property type="entry name" value="DESTABILASE-RELATED"/>
    <property type="match status" value="1"/>
</dbReference>
<keyword evidence="3" id="KW-0929">Antimicrobial</keyword>
<keyword evidence="10" id="KW-1185">Reference proteome</keyword>
<keyword evidence="9" id="KW-0472">Membrane</keyword>
<feature type="disulfide bond" evidence="7">
    <location>
        <begin position="185"/>
        <end position="195"/>
    </location>
</feature>
<keyword evidence="9" id="KW-1133">Transmembrane helix</keyword>
<evidence type="ECO:0000256" key="6">
    <source>
        <dbReference type="ARBA" id="ARBA00023295"/>
    </source>
</evidence>
<dbReference type="InterPro" id="IPR008597">
    <property type="entry name" value="Invert_lysozyme"/>
</dbReference>
<keyword evidence="7" id="KW-1015">Disulfide bond</keyword>
<evidence type="ECO:0000256" key="1">
    <source>
        <dbReference type="ARBA" id="ARBA00000632"/>
    </source>
</evidence>
<keyword evidence="5" id="KW-0378">Hydrolase</keyword>
<dbReference type="GeneID" id="108073845"/>
<evidence type="ECO:0000256" key="9">
    <source>
        <dbReference type="SAM" id="Phobius"/>
    </source>
</evidence>
<dbReference type="OrthoDB" id="6337871at2759"/>
<name>A0A6P4HZ98_DROKI</name>
<keyword evidence="4" id="KW-0081">Bacteriolytic enzyme</keyword>
<evidence type="ECO:0000256" key="3">
    <source>
        <dbReference type="ARBA" id="ARBA00022529"/>
    </source>
</evidence>
<reference evidence="11" key="1">
    <citation type="submission" date="2025-08" db="UniProtKB">
        <authorList>
            <consortium name="RefSeq"/>
        </authorList>
    </citation>
    <scope>IDENTIFICATION</scope>
    <source>
        <strain evidence="11">14028-0561.14</strain>
        <tissue evidence="11">Whole fly</tissue>
    </source>
</reference>
<feature type="region of interest" description="Disordered" evidence="8">
    <location>
        <begin position="1"/>
        <end position="22"/>
    </location>
</feature>
<feature type="compositionally biased region" description="Pro residues" evidence="8">
    <location>
        <begin position="136"/>
        <end position="158"/>
    </location>
</feature>
<feature type="disulfide bond" evidence="7">
    <location>
        <begin position="225"/>
        <end position="231"/>
    </location>
</feature>
<feature type="region of interest" description="Disordered" evidence="8">
    <location>
        <begin position="123"/>
        <end position="158"/>
    </location>
</feature>
<evidence type="ECO:0000256" key="2">
    <source>
        <dbReference type="ARBA" id="ARBA00012732"/>
    </source>
</evidence>
<evidence type="ECO:0000313" key="11">
    <source>
        <dbReference type="RefSeq" id="XP_017021115.1"/>
    </source>
</evidence>
<sequence length="288" mass="31524">MDPSSSRSVLQLAEEADPETGTVMETEMETDASKMAEHRGYAEALSLSGRSNKRRLNRRSCGTGQILTASAIFFALMLIVGAIFMHLKHKHHLGRLHIHLRDHAEHLPLVAAAGVAAQTITTFQPATDPSPSSATQPPPSTPATQPPPSSPASQPPPLFAPPRLVTDECLACIAIAATNNVPGVCRSKVGDEWPCGIYRISPGYWEDAQRLIDPKDTLARDYKGCVVDDDCAGRIVRSYVERYAFDCNQDGRIECRDHAILHMRGPSGCRRQEHLTSPVEKRLEVCLI</sequence>
<accession>A0A6P4HZ98</accession>
<dbReference type="EC" id="3.2.1.17" evidence="2"/>
<dbReference type="AlphaFoldDB" id="A0A6P4HZ98"/>
<proteinExistence type="predicted"/>
<dbReference type="PROSITE" id="PS51909">
    <property type="entry name" value="LYSOZYME_I"/>
    <property type="match status" value="1"/>
</dbReference>
<evidence type="ECO:0000256" key="8">
    <source>
        <dbReference type="SAM" id="MobiDB-lite"/>
    </source>
</evidence>
<comment type="catalytic activity">
    <reaction evidence="1">
        <text>Hydrolysis of (1-&gt;4)-beta-linkages between N-acetylmuramic acid and N-acetyl-D-glucosamine residues in a peptidoglycan and between N-acetyl-D-glucosamine residues in chitodextrins.</text>
        <dbReference type="EC" id="3.2.1.17"/>
    </reaction>
</comment>
<dbReference type="Proteomes" id="UP001652661">
    <property type="component" value="Chromosome 3L"/>
</dbReference>
<evidence type="ECO:0000313" key="10">
    <source>
        <dbReference type="Proteomes" id="UP001652661"/>
    </source>
</evidence>
<organism evidence="10 11">
    <name type="scientific">Drosophila kikkawai</name>
    <name type="common">Fruit fly</name>
    <dbReference type="NCBI Taxonomy" id="30033"/>
    <lineage>
        <taxon>Eukaryota</taxon>
        <taxon>Metazoa</taxon>
        <taxon>Ecdysozoa</taxon>
        <taxon>Arthropoda</taxon>
        <taxon>Hexapoda</taxon>
        <taxon>Insecta</taxon>
        <taxon>Pterygota</taxon>
        <taxon>Neoptera</taxon>
        <taxon>Endopterygota</taxon>
        <taxon>Diptera</taxon>
        <taxon>Brachycera</taxon>
        <taxon>Muscomorpha</taxon>
        <taxon>Ephydroidea</taxon>
        <taxon>Drosophilidae</taxon>
        <taxon>Drosophila</taxon>
        <taxon>Sophophora</taxon>
    </lineage>
</organism>
<keyword evidence="9" id="KW-0812">Transmembrane</keyword>
<feature type="compositionally biased region" description="Low complexity" evidence="8">
    <location>
        <begin position="124"/>
        <end position="135"/>
    </location>
</feature>
<dbReference type="GO" id="GO:0031640">
    <property type="term" value="P:killing of cells of another organism"/>
    <property type="evidence" value="ECO:0007669"/>
    <property type="project" value="UniProtKB-KW"/>
</dbReference>
<evidence type="ECO:0000256" key="7">
    <source>
        <dbReference type="PIRSR" id="PIRSR608597-3"/>
    </source>
</evidence>
<dbReference type="PANTHER" id="PTHR11195:SF22">
    <property type="entry name" value="LYSOZYME"/>
    <property type="match status" value="1"/>
</dbReference>
<dbReference type="GO" id="GO:0003796">
    <property type="term" value="F:lysozyme activity"/>
    <property type="evidence" value="ECO:0007669"/>
    <property type="project" value="UniProtKB-EC"/>
</dbReference>
<feature type="disulfide bond" evidence="7">
    <location>
        <begin position="169"/>
        <end position="255"/>
    </location>
</feature>
<dbReference type="GO" id="GO:0042742">
    <property type="term" value="P:defense response to bacterium"/>
    <property type="evidence" value="ECO:0007669"/>
    <property type="project" value="UniProtKB-KW"/>
</dbReference>